<dbReference type="InterPro" id="IPR013083">
    <property type="entry name" value="Znf_RING/FYVE/PHD"/>
</dbReference>
<keyword evidence="3" id="KW-0862">Zinc</keyword>
<evidence type="ECO:0000256" key="3">
    <source>
        <dbReference type="ARBA" id="ARBA00022833"/>
    </source>
</evidence>
<dbReference type="PROSITE" id="PS50089">
    <property type="entry name" value="ZF_RING_2"/>
    <property type="match status" value="1"/>
</dbReference>
<feature type="domain" description="RING-type" evidence="5">
    <location>
        <begin position="440"/>
        <end position="479"/>
    </location>
</feature>
<evidence type="ECO:0000313" key="8">
    <source>
        <dbReference type="Proteomes" id="UP000267821"/>
    </source>
</evidence>
<sequence length="540" mass="61113">MKFAHAFTEQLQGNEYPSEWLDAAIRYRQLKKCIKKVQRELAELGLTADMLKTLAKEKVVNNEPAPNGVESNILLKRRGSHGSRISNSSTESSSVEFDEEEWLSKNPAPELVAREEALKQAITFSYWFDGTLQSFVPKLVLTVDSEDGGLPINVSLAPETRRALEELVAQQRQGLATTAAPSAAEAAGKEHVPAAADNTIDVDVGHTSQQGNDNEDLLPLLEVPEGGIRRERRDSQHQVVIPLSSDYEFFSTLTHEISLIDTLQTREEASITSHIVSLSDHITCVSKPTSLSRHSDLYPWREIFQLYIESGIFFSTRERDNHKQRAVEDVEAKIKCFGSEMKRRGIVKSFRNKKSGVFLGQFLQVNLEILRLLRFREINKTAMRKILKKFDKRTSLSASSSFPSFIASDPFLTSHLAKALCFTIQNRLLTLIPQLDDYLCPICSSISVKPVRLECSHVFCVRCLVKLQREWKRFCPICRGDVVLKADSSNLDVGLWNFLRQYFPKEAREKQMENEKEVALEQFRVMQSQGMGGLGRCVVM</sequence>
<evidence type="ECO:0000259" key="5">
    <source>
        <dbReference type="PROSITE" id="PS50089"/>
    </source>
</evidence>
<dbReference type="PROSITE" id="PS51382">
    <property type="entry name" value="SPX"/>
    <property type="match status" value="1"/>
</dbReference>
<evidence type="ECO:0000259" key="6">
    <source>
        <dbReference type="PROSITE" id="PS51382"/>
    </source>
</evidence>
<evidence type="ECO:0000313" key="7">
    <source>
        <dbReference type="EMBL" id="RPB21503.1"/>
    </source>
</evidence>
<dbReference type="SUPFAM" id="SSF57850">
    <property type="entry name" value="RING/U-box"/>
    <property type="match status" value="1"/>
</dbReference>
<accession>A0A3N4LF46</accession>
<dbReference type="Pfam" id="PF03105">
    <property type="entry name" value="SPX"/>
    <property type="match status" value="1"/>
</dbReference>
<dbReference type="InterPro" id="IPR017907">
    <property type="entry name" value="Znf_RING_CS"/>
</dbReference>
<evidence type="ECO:0000256" key="2">
    <source>
        <dbReference type="ARBA" id="ARBA00022771"/>
    </source>
</evidence>
<dbReference type="OrthoDB" id="5588846at2759"/>
<keyword evidence="8" id="KW-1185">Reference proteome</keyword>
<dbReference type="Pfam" id="PF15227">
    <property type="entry name" value="zf-C3HC4_4"/>
    <property type="match status" value="1"/>
</dbReference>
<proteinExistence type="predicted"/>
<dbReference type="GO" id="GO:0008270">
    <property type="term" value="F:zinc ion binding"/>
    <property type="evidence" value="ECO:0007669"/>
    <property type="project" value="UniProtKB-KW"/>
</dbReference>
<reference evidence="7 8" key="1">
    <citation type="journal article" date="2018" name="Nat. Ecol. Evol.">
        <title>Pezizomycetes genomes reveal the molecular basis of ectomycorrhizal truffle lifestyle.</title>
        <authorList>
            <person name="Murat C."/>
            <person name="Payen T."/>
            <person name="Noel B."/>
            <person name="Kuo A."/>
            <person name="Morin E."/>
            <person name="Chen J."/>
            <person name="Kohler A."/>
            <person name="Krizsan K."/>
            <person name="Balestrini R."/>
            <person name="Da Silva C."/>
            <person name="Montanini B."/>
            <person name="Hainaut M."/>
            <person name="Levati E."/>
            <person name="Barry K.W."/>
            <person name="Belfiori B."/>
            <person name="Cichocki N."/>
            <person name="Clum A."/>
            <person name="Dockter R.B."/>
            <person name="Fauchery L."/>
            <person name="Guy J."/>
            <person name="Iotti M."/>
            <person name="Le Tacon F."/>
            <person name="Lindquist E.A."/>
            <person name="Lipzen A."/>
            <person name="Malagnac F."/>
            <person name="Mello A."/>
            <person name="Molinier V."/>
            <person name="Miyauchi S."/>
            <person name="Poulain J."/>
            <person name="Riccioni C."/>
            <person name="Rubini A."/>
            <person name="Sitrit Y."/>
            <person name="Splivallo R."/>
            <person name="Traeger S."/>
            <person name="Wang M."/>
            <person name="Zifcakova L."/>
            <person name="Wipf D."/>
            <person name="Zambonelli A."/>
            <person name="Paolocci F."/>
            <person name="Nowrousian M."/>
            <person name="Ottonello S."/>
            <person name="Baldrian P."/>
            <person name="Spatafora J.W."/>
            <person name="Henrissat B."/>
            <person name="Nagy L.G."/>
            <person name="Aury J.M."/>
            <person name="Wincker P."/>
            <person name="Grigoriev I.V."/>
            <person name="Bonfante P."/>
            <person name="Martin F.M."/>
        </authorList>
    </citation>
    <scope>NUCLEOTIDE SEQUENCE [LARGE SCALE GENOMIC DNA]</scope>
    <source>
        <strain evidence="7 8">ATCC MYA-4762</strain>
    </source>
</reference>
<dbReference type="AlphaFoldDB" id="A0A3N4LF46"/>
<dbReference type="Gene3D" id="3.30.40.10">
    <property type="entry name" value="Zinc/RING finger domain, C3HC4 (zinc finger)"/>
    <property type="match status" value="1"/>
</dbReference>
<dbReference type="PROSITE" id="PS00518">
    <property type="entry name" value="ZF_RING_1"/>
    <property type="match status" value="1"/>
</dbReference>
<dbReference type="PANTHER" id="PTHR23327">
    <property type="entry name" value="RING FINGER PROTEIN 127"/>
    <property type="match status" value="1"/>
</dbReference>
<protein>
    <recommendedName>
        <fullName evidence="9">RING-14 protein</fullName>
    </recommendedName>
</protein>
<dbReference type="InterPro" id="IPR001841">
    <property type="entry name" value="Znf_RING"/>
</dbReference>
<name>A0A3N4LF46_9PEZI</name>
<dbReference type="SMART" id="SM00184">
    <property type="entry name" value="RING"/>
    <property type="match status" value="1"/>
</dbReference>
<evidence type="ECO:0000256" key="1">
    <source>
        <dbReference type="ARBA" id="ARBA00022723"/>
    </source>
</evidence>
<dbReference type="InterPro" id="IPR004331">
    <property type="entry name" value="SPX_dom"/>
</dbReference>
<evidence type="ECO:0008006" key="9">
    <source>
        <dbReference type="Google" id="ProtNLM"/>
    </source>
</evidence>
<gene>
    <name evidence="7" type="ORF">L211DRAFT_840693</name>
</gene>
<dbReference type="Proteomes" id="UP000267821">
    <property type="component" value="Unassembled WGS sequence"/>
</dbReference>
<dbReference type="InParanoid" id="A0A3N4LF46"/>
<evidence type="ECO:0000256" key="4">
    <source>
        <dbReference type="PROSITE-ProRule" id="PRU00175"/>
    </source>
</evidence>
<dbReference type="EMBL" id="ML121559">
    <property type="protein sequence ID" value="RPB21503.1"/>
    <property type="molecule type" value="Genomic_DNA"/>
</dbReference>
<feature type="domain" description="SPX" evidence="6">
    <location>
        <begin position="1"/>
        <end position="404"/>
    </location>
</feature>
<organism evidence="7 8">
    <name type="scientific">Terfezia boudieri ATCC MYA-4762</name>
    <dbReference type="NCBI Taxonomy" id="1051890"/>
    <lineage>
        <taxon>Eukaryota</taxon>
        <taxon>Fungi</taxon>
        <taxon>Dikarya</taxon>
        <taxon>Ascomycota</taxon>
        <taxon>Pezizomycotina</taxon>
        <taxon>Pezizomycetes</taxon>
        <taxon>Pezizales</taxon>
        <taxon>Pezizaceae</taxon>
        <taxon>Terfezia</taxon>
    </lineage>
</organism>
<keyword evidence="2 4" id="KW-0863">Zinc-finger</keyword>
<dbReference type="STRING" id="1051890.A0A3N4LF46"/>
<keyword evidence="1" id="KW-0479">Metal-binding</keyword>
<dbReference type="PANTHER" id="PTHR23327:SF51">
    <property type="entry name" value="TRANSCRIPTIONAL REGULATOR OF YEAST FORM ADHERENCE 3"/>
    <property type="match status" value="1"/>
</dbReference>